<reference evidence="4" key="1">
    <citation type="submission" date="2025-08" db="UniProtKB">
        <authorList>
            <consortium name="RefSeq"/>
        </authorList>
    </citation>
    <scope>IDENTIFICATION</scope>
</reference>
<dbReference type="GO" id="GO:0016491">
    <property type="term" value="F:oxidoreductase activity"/>
    <property type="evidence" value="ECO:0007669"/>
    <property type="project" value="UniProtKB-KW"/>
</dbReference>
<dbReference type="InParanoid" id="A0A7E5WJJ3"/>
<evidence type="ECO:0000259" key="2">
    <source>
        <dbReference type="SMART" id="SM00822"/>
    </source>
</evidence>
<dbReference type="PANTHER" id="PTHR43975:SF2">
    <property type="entry name" value="EG:BACR7A4.14 PROTEIN-RELATED"/>
    <property type="match status" value="1"/>
</dbReference>
<keyword evidence="1" id="KW-0560">Oxidoreductase</keyword>
<name>A0A7E5WJJ3_TRINI</name>
<protein>
    <submittedName>
        <fullName evidence="4">Uncharacterized protein LOC113502925 isoform X2</fullName>
    </submittedName>
</protein>
<dbReference type="PRINTS" id="PR00081">
    <property type="entry name" value="GDHRDH"/>
</dbReference>
<dbReference type="RefSeq" id="XP_026740482.1">
    <property type="nucleotide sequence ID" value="XM_026884681.1"/>
</dbReference>
<dbReference type="SUPFAM" id="SSF51735">
    <property type="entry name" value="NAD(P)-binding Rossmann-fold domains"/>
    <property type="match status" value="1"/>
</dbReference>
<dbReference type="Gene3D" id="3.40.50.720">
    <property type="entry name" value="NAD(P)-binding Rossmann-like Domain"/>
    <property type="match status" value="1"/>
</dbReference>
<dbReference type="OrthoDB" id="47007at2759"/>
<dbReference type="InterPro" id="IPR020904">
    <property type="entry name" value="Sc_DH/Rdtase_CS"/>
</dbReference>
<dbReference type="Pfam" id="PF13561">
    <property type="entry name" value="adh_short_C2"/>
    <property type="match status" value="1"/>
</dbReference>
<accession>A0A7E5WJJ3</accession>
<dbReference type="FunFam" id="3.40.50.720:FF:000084">
    <property type="entry name" value="Short-chain dehydrogenase reductase"/>
    <property type="match status" value="1"/>
</dbReference>
<dbReference type="InterPro" id="IPR002347">
    <property type="entry name" value="SDR_fam"/>
</dbReference>
<gene>
    <name evidence="4" type="primary">LOC113502925</name>
</gene>
<dbReference type="PRINTS" id="PR00080">
    <property type="entry name" value="SDRFAMILY"/>
</dbReference>
<dbReference type="SMART" id="SM00822">
    <property type="entry name" value="PKS_KR"/>
    <property type="match status" value="1"/>
</dbReference>
<keyword evidence="3" id="KW-1185">Reference proteome</keyword>
<dbReference type="GO" id="GO:0006629">
    <property type="term" value="P:lipid metabolic process"/>
    <property type="evidence" value="ECO:0007669"/>
    <property type="project" value="UniProtKB-ARBA"/>
</dbReference>
<dbReference type="InterPro" id="IPR057326">
    <property type="entry name" value="KR_dom"/>
</dbReference>
<dbReference type="AlphaFoldDB" id="A0A7E5WJJ3"/>
<dbReference type="GeneID" id="113502925"/>
<dbReference type="Proteomes" id="UP000322000">
    <property type="component" value="Chromosome 18"/>
</dbReference>
<proteinExistence type="predicted"/>
<feature type="domain" description="Ketoreductase" evidence="2">
    <location>
        <begin position="9"/>
        <end position="194"/>
    </location>
</feature>
<dbReference type="InterPro" id="IPR036291">
    <property type="entry name" value="NAD(P)-bd_dom_sf"/>
</dbReference>
<evidence type="ECO:0000313" key="4">
    <source>
        <dbReference type="RefSeq" id="XP_026740482.1"/>
    </source>
</evidence>
<dbReference type="PANTHER" id="PTHR43975">
    <property type="entry name" value="ZGC:101858"/>
    <property type="match status" value="1"/>
</dbReference>
<organism evidence="3 4">
    <name type="scientific">Trichoplusia ni</name>
    <name type="common">Cabbage looper</name>
    <dbReference type="NCBI Taxonomy" id="7111"/>
    <lineage>
        <taxon>Eukaryota</taxon>
        <taxon>Metazoa</taxon>
        <taxon>Ecdysozoa</taxon>
        <taxon>Arthropoda</taxon>
        <taxon>Hexapoda</taxon>
        <taxon>Insecta</taxon>
        <taxon>Pterygota</taxon>
        <taxon>Neoptera</taxon>
        <taxon>Endopterygota</taxon>
        <taxon>Lepidoptera</taxon>
        <taxon>Glossata</taxon>
        <taxon>Ditrysia</taxon>
        <taxon>Noctuoidea</taxon>
        <taxon>Noctuidae</taxon>
        <taxon>Plusiinae</taxon>
        <taxon>Trichoplusia</taxon>
    </lineage>
</organism>
<evidence type="ECO:0000256" key="1">
    <source>
        <dbReference type="ARBA" id="ARBA00023002"/>
    </source>
</evidence>
<evidence type="ECO:0000313" key="3">
    <source>
        <dbReference type="Proteomes" id="UP000322000"/>
    </source>
</evidence>
<sequence>MVTMSFADKVVLVTGGSSGIGAAAAVLFAKEGAAVAVVGRNRAKLDSVAQRCRELGARTLLITADIANDQEASTIVQKTIDEFGKLDVLINNAGITHLAGLQSTNIMESYDMVMNTNLRATVYITSLAVPHLISTKGNIINISSTLGKASNKRMLAYCVSKAGLDHFSKVIALELASSGVRVNTVRLGPVITDILENAGLLFTWDDLAKETPLRKVATADEAADMILFLASDKAKSVTGGELTIDNGILIK</sequence>
<dbReference type="PROSITE" id="PS00061">
    <property type="entry name" value="ADH_SHORT"/>
    <property type="match status" value="1"/>
</dbReference>